<organism evidence="1 2">
    <name type="scientific">Microbacterium maritypicum MF109</name>
    <dbReference type="NCBI Taxonomy" id="1333857"/>
    <lineage>
        <taxon>Bacteria</taxon>
        <taxon>Bacillati</taxon>
        <taxon>Actinomycetota</taxon>
        <taxon>Actinomycetes</taxon>
        <taxon>Micrococcales</taxon>
        <taxon>Microbacteriaceae</taxon>
        <taxon>Microbacterium</taxon>
    </lineage>
</organism>
<protein>
    <recommendedName>
        <fullName evidence="3">DUF488 domain-containing protein</fullName>
    </recommendedName>
</protein>
<comment type="caution">
    <text evidence="1">The sequence shown here is derived from an EMBL/GenBank/DDBJ whole genome shotgun (WGS) entry which is preliminary data.</text>
</comment>
<accession>T5KF30</accession>
<dbReference type="PATRIC" id="fig|1333857.3.peg.2954"/>
<dbReference type="Proteomes" id="UP000016033">
    <property type="component" value="Unassembled WGS sequence"/>
</dbReference>
<proteinExistence type="predicted"/>
<sequence length="146" mass="16329">MSISGIGYEGLTLDAFISKLRIRGIQTLVDVRLNAISRKRGFSKRALAEALGEAGIAYIHLPALGNQRDNRAGYGELESNLANEVRNRFRQELQSEAATTALQQVTDLAQAGEVVLFCYEQDEQHCHREQVLDQVRLLMTRNLVKS</sequence>
<evidence type="ECO:0000313" key="2">
    <source>
        <dbReference type="Proteomes" id="UP000016033"/>
    </source>
</evidence>
<dbReference type="EMBL" id="ATAO01000206">
    <property type="protein sequence ID" value="EQM74795.1"/>
    <property type="molecule type" value="Genomic_DNA"/>
</dbReference>
<gene>
    <name evidence="1" type="ORF">L687_04880</name>
</gene>
<dbReference type="PANTHER" id="PTHR39337:SF1">
    <property type="entry name" value="BLR5642 PROTEIN"/>
    <property type="match status" value="1"/>
</dbReference>
<reference evidence="1 2" key="1">
    <citation type="journal article" date="2013" name="Genome Announc.">
        <title>Whole-genome sequences of five oyster-associated bacteria show potential for crude oil hydrocarbon degradation.</title>
        <authorList>
            <person name="Chauhan A."/>
            <person name="Green S."/>
            <person name="Pathak A."/>
            <person name="Thomas J."/>
            <person name="Venkatramanan R."/>
        </authorList>
    </citation>
    <scope>NUCLEOTIDE SEQUENCE [LARGE SCALE GENOMIC DNA]</scope>
    <source>
        <strain evidence="1 2">MF109</strain>
    </source>
</reference>
<dbReference type="Pfam" id="PF04343">
    <property type="entry name" value="DUF488"/>
    <property type="match status" value="1"/>
</dbReference>
<name>T5KF30_MICMQ</name>
<dbReference type="InterPro" id="IPR014519">
    <property type="entry name" value="UCP024492"/>
</dbReference>
<dbReference type="PANTHER" id="PTHR39337">
    <property type="entry name" value="BLR5642 PROTEIN"/>
    <property type="match status" value="1"/>
</dbReference>
<evidence type="ECO:0008006" key="3">
    <source>
        <dbReference type="Google" id="ProtNLM"/>
    </source>
</evidence>
<dbReference type="InterPro" id="IPR007438">
    <property type="entry name" value="DUF488"/>
</dbReference>
<dbReference type="PIRSF" id="PIRSF024492">
    <property type="entry name" value="UCP024492"/>
    <property type="match status" value="1"/>
</dbReference>
<dbReference type="AlphaFoldDB" id="T5KF30"/>
<dbReference type="RefSeq" id="WP_021200885.1">
    <property type="nucleotide sequence ID" value="NZ_ATAO01000206.1"/>
</dbReference>
<evidence type="ECO:0000313" key="1">
    <source>
        <dbReference type="EMBL" id="EQM74795.1"/>
    </source>
</evidence>